<evidence type="ECO:0000259" key="2">
    <source>
        <dbReference type="Pfam" id="PF13439"/>
    </source>
</evidence>
<accession>A0A3R8LCG9</accession>
<gene>
    <name evidence="3" type="ORF">EBB54_01865</name>
</gene>
<comment type="caution">
    <text evidence="3">The sequence shown here is derived from an EMBL/GenBank/DDBJ whole genome shotgun (WGS) entry which is preliminary data.</text>
</comment>
<dbReference type="Pfam" id="PF13439">
    <property type="entry name" value="Glyco_transf_4"/>
    <property type="match status" value="1"/>
</dbReference>
<dbReference type="PANTHER" id="PTHR12526">
    <property type="entry name" value="GLYCOSYLTRANSFERASE"/>
    <property type="match status" value="1"/>
</dbReference>
<organism evidence="3 4">
    <name type="scientific">Schaedlerella arabinosiphila</name>
    <dbReference type="NCBI Taxonomy" id="2044587"/>
    <lineage>
        <taxon>Bacteria</taxon>
        <taxon>Bacillati</taxon>
        <taxon>Bacillota</taxon>
        <taxon>Clostridia</taxon>
        <taxon>Lachnospirales</taxon>
        <taxon>Lachnospiraceae</taxon>
        <taxon>Schaedlerella</taxon>
    </lineage>
</organism>
<dbReference type="RefSeq" id="WP_125126108.1">
    <property type="nucleotide sequence ID" value="NZ_RHJS01000002.1"/>
</dbReference>
<keyword evidence="3" id="KW-0808">Transferase</keyword>
<name>A0A3R8LCG9_9FIRM</name>
<dbReference type="Pfam" id="PF00534">
    <property type="entry name" value="Glycos_transf_1"/>
    <property type="match status" value="1"/>
</dbReference>
<dbReference type="EMBL" id="RHJS01000002">
    <property type="protein sequence ID" value="RRK30263.1"/>
    <property type="molecule type" value="Genomic_DNA"/>
</dbReference>
<dbReference type="Gene3D" id="3.40.50.2000">
    <property type="entry name" value="Glycogen Phosphorylase B"/>
    <property type="match status" value="2"/>
</dbReference>
<sequence>MKSEDMKLKALFFLNSFIGGGAERVCLNMAKQLFKLNIESDFITIYNREPDYDIPEYIHIFPLKIDNRKGEGWDIIRAVPKVNTFLSGKKYILITAHVQPSQLLASLTKVSKKCLYVMHKSRHQAEQHSTGYERLSLKLFLKGKKIVTVSHGIRDELIQEYGICSRNIETIYNPCSSLDLRNMSVSASPHNRAYILVMGRLVEQKNPLLALELYCKGHFYDQYDLVYLGKGILEEKLKHRIEEYGMQKYVFVPGFKKNPEQWIKNATLLLSCSRQEGLPMNIIEALICGIPVVAADCPYGPNEILTGELSKYLIHPEKDQENSISVISDALESYPQITEKYYEKFDDGLITKTYLRVWKDFFIQ</sequence>
<dbReference type="SUPFAM" id="SSF53756">
    <property type="entry name" value="UDP-Glycosyltransferase/glycogen phosphorylase"/>
    <property type="match status" value="1"/>
</dbReference>
<evidence type="ECO:0000313" key="4">
    <source>
        <dbReference type="Proteomes" id="UP000274920"/>
    </source>
</evidence>
<protein>
    <submittedName>
        <fullName evidence="3">Glycosyltransferase</fullName>
    </submittedName>
</protein>
<dbReference type="InterPro" id="IPR001296">
    <property type="entry name" value="Glyco_trans_1"/>
</dbReference>
<evidence type="ECO:0000259" key="1">
    <source>
        <dbReference type="Pfam" id="PF00534"/>
    </source>
</evidence>
<dbReference type="InterPro" id="IPR028098">
    <property type="entry name" value="Glyco_trans_4-like_N"/>
</dbReference>
<reference evidence="3" key="1">
    <citation type="submission" date="2018-10" db="EMBL/GenBank/DDBJ databases">
        <title>Schaedlerella arabinophila gen. nov. sp. nov., isolated from the mouse intestinal tract and comparative analysis with the genome of the closely related altered Schaedler flora strain ASF502.</title>
        <authorList>
            <person name="Miyake S."/>
            <person name="Soh M."/>
            <person name="Seedorf H."/>
        </authorList>
    </citation>
    <scope>NUCLEOTIDE SEQUENCE [LARGE SCALE GENOMIC DNA]</scope>
    <source>
        <strain evidence="3">DSM 106076</strain>
    </source>
</reference>
<dbReference type="Proteomes" id="UP000274920">
    <property type="component" value="Unassembled WGS sequence"/>
</dbReference>
<dbReference type="PANTHER" id="PTHR12526:SF638">
    <property type="entry name" value="SPORE COAT PROTEIN SA"/>
    <property type="match status" value="1"/>
</dbReference>
<evidence type="ECO:0000313" key="3">
    <source>
        <dbReference type="EMBL" id="RRK30263.1"/>
    </source>
</evidence>
<proteinExistence type="predicted"/>
<feature type="domain" description="Glycosyl transferase family 1" evidence="1">
    <location>
        <begin position="184"/>
        <end position="334"/>
    </location>
</feature>
<dbReference type="CDD" id="cd03811">
    <property type="entry name" value="GT4_GT28_WabH-like"/>
    <property type="match status" value="1"/>
</dbReference>
<feature type="domain" description="Glycosyltransferase subfamily 4-like N-terminal" evidence="2">
    <location>
        <begin position="20"/>
        <end position="174"/>
    </location>
</feature>
<dbReference type="AlphaFoldDB" id="A0A3R8LCG9"/>
<keyword evidence="4" id="KW-1185">Reference proteome</keyword>
<dbReference type="GO" id="GO:0016757">
    <property type="term" value="F:glycosyltransferase activity"/>
    <property type="evidence" value="ECO:0007669"/>
    <property type="project" value="InterPro"/>
</dbReference>